<gene>
    <name evidence="1" type="ORF">L6452_03245</name>
</gene>
<dbReference type="Proteomes" id="UP001055879">
    <property type="component" value="Linkage Group LG01"/>
</dbReference>
<dbReference type="EMBL" id="CM042047">
    <property type="protein sequence ID" value="KAI3772071.1"/>
    <property type="molecule type" value="Genomic_DNA"/>
</dbReference>
<comment type="caution">
    <text evidence="1">The sequence shown here is derived from an EMBL/GenBank/DDBJ whole genome shotgun (WGS) entry which is preliminary data.</text>
</comment>
<protein>
    <submittedName>
        <fullName evidence="1">Uncharacterized protein</fullName>
    </submittedName>
</protein>
<evidence type="ECO:0000313" key="2">
    <source>
        <dbReference type="Proteomes" id="UP001055879"/>
    </source>
</evidence>
<organism evidence="1 2">
    <name type="scientific">Arctium lappa</name>
    <name type="common">Greater burdock</name>
    <name type="synonym">Lappa major</name>
    <dbReference type="NCBI Taxonomy" id="4217"/>
    <lineage>
        <taxon>Eukaryota</taxon>
        <taxon>Viridiplantae</taxon>
        <taxon>Streptophyta</taxon>
        <taxon>Embryophyta</taxon>
        <taxon>Tracheophyta</taxon>
        <taxon>Spermatophyta</taxon>
        <taxon>Magnoliopsida</taxon>
        <taxon>eudicotyledons</taxon>
        <taxon>Gunneridae</taxon>
        <taxon>Pentapetalae</taxon>
        <taxon>asterids</taxon>
        <taxon>campanulids</taxon>
        <taxon>Asterales</taxon>
        <taxon>Asteraceae</taxon>
        <taxon>Carduoideae</taxon>
        <taxon>Cardueae</taxon>
        <taxon>Arctiinae</taxon>
        <taxon>Arctium</taxon>
    </lineage>
</organism>
<evidence type="ECO:0000313" key="1">
    <source>
        <dbReference type="EMBL" id="KAI3772071.1"/>
    </source>
</evidence>
<proteinExistence type="predicted"/>
<sequence length="134" mass="14881">MEEVLNSLEGVLSRGVEKAFIAGNGWELLLPELVLDVLPTWERHGENDGEGSLVRLGKVEPSLPDIDARTYRAQVTTGRSQDRMVALEAKRVSIPSNVDVDDVDYGPEDAPSDPRQTDDPSERHAYLSTQITYF</sequence>
<accession>A0ACB9FM84</accession>
<name>A0ACB9FM84_ARCLA</name>
<keyword evidence="2" id="KW-1185">Reference proteome</keyword>
<reference evidence="2" key="1">
    <citation type="journal article" date="2022" name="Mol. Ecol. Resour.">
        <title>The genomes of chicory, endive, great burdock and yacon provide insights into Asteraceae palaeo-polyploidization history and plant inulin production.</title>
        <authorList>
            <person name="Fan W."/>
            <person name="Wang S."/>
            <person name="Wang H."/>
            <person name="Wang A."/>
            <person name="Jiang F."/>
            <person name="Liu H."/>
            <person name="Zhao H."/>
            <person name="Xu D."/>
            <person name="Zhang Y."/>
        </authorList>
    </citation>
    <scope>NUCLEOTIDE SEQUENCE [LARGE SCALE GENOMIC DNA]</scope>
    <source>
        <strain evidence="2">cv. Niubang</strain>
    </source>
</reference>
<reference evidence="1 2" key="2">
    <citation type="journal article" date="2022" name="Mol. Ecol. Resour.">
        <title>The genomes of chicory, endive, great burdock and yacon provide insights into Asteraceae paleo-polyploidization history and plant inulin production.</title>
        <authorList>
            <person name="Fan W."/>
            <person name="Wang S."/>
            <person name="Wang H."/>
            <person name="Wang A."/>
            <person name="Jiang F."/>
            <person name="Liu H."/>
            <person name="Zhao H."/>
            <person name="Xu D."/>
            <person name="Zhang Y."/>
        </authorList>
    </citation>
    <scope>NUCLEOTIDE SEQUENCE [LARGE SCALE GENOMIC DNA]</scope>
    <source>
        <strain evidence="2">cv. Niubang</strain>
    </source>
</reference>